<feature type="domain" description="Acyltransferase 3" evidence="2">
    <location>
        <begin position="7"/>
        <end position="327"/>
    </location>
</feature>
<feature type="transmembrane region" description="Helical" evidence="1">
    <location>
        <begin position="181"/>
        <end position="198"/>
    </location>
</feature>
<dbReference type="InterPro" id="IPR002656">
    <property type="entry name" value="Acyl_transf_3_dom"/>
</dbReference>
<evidence type="ECO:0000259" key="2">
    <source>
        <dbReference type="Pfam" id="PF01757"/>
    </source>
</evidence>
<feature type="transmembrane region" description="Helical" evidence="1">
    <location>
        <begin position="240"/>
        <end position="260"/>
    </location>
</feature>
<keyword evidence="4" id="KW-1185">Reference proteome</keyword>
<dbReference type="RefSeq" id="WP_183276360.1">
    <property type="nucleotide sequence ID" value="NZ_BLZR01000001.1"/>
</dbReference>
<dbReference type="EMBL" id="BLZR01000001">
    <property type="protein sequence ID" value="GFP74821.1"/>
    <property type="molecule type" value="Genomic_DNA"/>
</dbReference>
<protein>
    <recommendedName>
        <fullName evidence="2">Acyltransferase 3 domain-containing protein</fullName>
    </recommendedName>
</protein>
<keyword evidence="1" id="KW-0472">Membrane</keyword>
<name>A0A6V8SDB2_9CLOT</name>
<accession>A0A6V8SDB2</accession>
<feature type="transmembrane region" description="Helical" evidence="1">
    <location>
        <begin position="153"/>
        <end position="169"/>
    </location>
</feature>
<proteinExistence type="predicted"/>
<reference evidence="3 4" key="1">
    <citation type="submission" date="2020-07" db="EMBL/GenBank/DDBJ databases">
        <title>A new beta-1,3-glucan-decomposing anaerobic bacterium isolated from anoxic soil subjected to biological soil disinfestation.</title>
        <authorList>
            <person name="Ueki A."/>
            <person name="Tonouchi A."/>
        </authorList>
    </citation>
    <scope>NUCLEOTIDE SEQUENCE [LARGE SCALE GENOMIC DNA]</scope>
    <source>
        <strain evidence="3 4">TW1</strain>
    </source>
</reference>
<comment type="caution">
    <text evidence="3">The sequence shown here is derived from an EMBL/GenBank/DDBJ whole genome shotgun (WGS) entry which is preliminary data.</text>
</comment>
<feature type="transmembrane region" description="Helical" evidence="1">
    <location>
        <begin position="79"/>
        <end position="100"/>
    </location>
</feature>
<feature type="transmembrane region" description="Helical" evidence="1">
    <location>
        <begin position="7"/>
        <end position="27"/>
    </location>
</feature>
<sequence>MKSDRHIGLDIIRACAILFVLSVHFFLNTKFYETPITNMNMYIQTFIRMGCIMCVPLFLTLTGYLQRNKLPNRSYFKKIIPILVVYLFYSILCIFFRVTIAKEKGNFLFWISAIENFTADPYSWYIQLYIGLFLLSPFLNLIYNNLITKKQKIGLIFIVLIMTSFPAFFNGRFNDLLHFPTSWRAIYPVSYYFIGCYISEYKPKVRKLHGILLLLLVIGLETMLEVYGSSGNGNKFSTYIGEYDSLLILIQAVIFFVTVYDLNIKNSIVTKIISLISILSLDIYLVSCLTDKVVYKTLLKYFYTSQEKILLLFIPAVFSTFFLAFSVSAIRHKIIQVR</sequence>
<evidence type="ECO:0000313" key="3">
    <source>
        <dbReference type="EMBL" id="GFP74821.1"/>
    </source>
</evidence>
<keyword evidence="1" id="KW-0812">Transmembrane</keyword>
<evidence type="ECO:0000313" key="4">
    <source>
        <dbReference type="Proteomes" id="UP000580568"/>
    </source>
</evidence>
<gene>
    <name evidence="3" type="ORF">bsdtw1_00883</name>
</gene>
<dbReference type="GO" id="GO:0016747">
    <property type="term" value="F:acyltransferase activity, transferring groups other than amino-acyl groups"/>
    <property type="evidence" value="ECO:0007669"/>
    <property type="project" value="InterPro"/>
</dbReference>
<dbReference type="Proteomes" id="UP000580568">
    <property type="component" value="Unassembled WGS sequence"/>
</dbReference>
<feature type="transmembrane region" description="Helical" evidence="1">
    <location>
        <begin position="272"/>
        <end position="289"/>
    </location>
</feature>
<feature type="transmembrane region" description="Helical" evidence="1">
    <location>
        <begin position="122"/>
        <end position="141"/>
    </location>
</feature>
<feature type="transmembrane region" description="Helical" evidence="1">
    <location>
        <begin position="309"/>
        <end position="330"/>
    </location>
</feature>
<keyword evidence="1" id="KW-1133">Transmembrane helix</keyword>
<feature type="transmembrane region" description="Helical" evidence="1">
    <location>
        <begin position="47"/>
        <end position="67"/>
    </location>
</feature>
<feature type="transmembrane region" description="Helical" evidence="1">
    <location>
        <begin position="210"/>
        <end position="228"/>
    </location>
</feature>
<dbReference type="Pfam" id="PF01757">
    <property type="entry name" value="Acyl_transf_3"/>
    <property type="match status" value="1"/>
</dbReference>
<organism evidence="3 4">
    <name type="scientific">Clostridium fungisolvens</name>
    <dbReference type="NCBI Taxonomy" id="1604897"/>
    <lineage>
        <taxon>Bacteria</taxon>
        <taxon>Bacillati</taxon>
        <taxon>Bacillota</taxon>
        <taxon>Clostridia</taxon>
        <taxon>Eubacteriales</taxon>
        <taxon>Clostridiaceae</taxon>
        <taxon>Clostridium</taxon>
    </lineage>
</organism>
<dbReference type="AlphaFoldDB" id="A0A6V8SDB2"/>
<evidence type="ECO:0000256" key="1">
    <source>
        <dbReference type="SAM" id="Phobius"/>
    </source>
</evidence>